<feature type="region of interest" description="Disordered" evidence="1">
    <location>
        <begin position="1"/>
        <end position="42"/>
    </location>
</feature>
<evidence type="ECO:0000313" key="2">
    <source>
        <dbReference type="EMBL" id="MBW0564296.1"/>
    </source>
</evidence>
<keyword evidence="3" id="KW-1185">Reference proteome</keyword>
<comment type="caution">
    <text evidence="2">The sequence shown here is derived from an EMBL/GenBank/DDBJ whole genome shotgun (WGS) entry which is preliminary data.</text>
</comment>
<evidence type="ECO:0000313" key="3">
    <source>
        <dbReference type="Proteomes" id="UP000765509"/>
    </source>
</evidence>
<proteinExistence type="predicted"/>
<protein>
    <submittedName>
        <fullName evidence="2">Uncharacterized protein</fullName>
    </submittedName>
</protein>
<sequence>MRPKGERGPISHFKGQVGPKPQVDPPVPILAPNLISPKNGHKDPRTQIGHFQPLASLNHQRPPAQAQEAFPSIQWKDSPSPIYSIPGIQEWCVCGIIYHYAPILLSNPMVMVSGPNYAIPNQIPKSITHCEASLFSHSVLKSLEATRRLFKDHNHLARQELGCTFFQDYSKGSFKRLLVIQSFVNASSTSVFPWTTQLVHTGGIQASCMALALLGQFIFHCWNSITQFNSQDGQICINPKQSIKPGINTSGSVFNFSHILATFSSLGTFSTVT</sequence>
<dbReference type="AlphaFoldDB" id="A0A9Q3JLS8"/>
<accession>A0A9Q3JLS8</accession>
<dbReference type="Proteomes" id="UP000765509">
    <property type="component" value="Unassembled WGS sequence"/>
</dbReference>
<gene>
    <name evidence="2" type="ORF">O181_104011</name>
</gene>
<name>A0A9Q3JLS8_9BASI</name>
<reference evidence="2" key="1">
    <citation type="submission" date="2021-03" db="EMBL/GenBank/DDBJ databases">
        <title>Draft genome sequence of rust myrtle Austropuccinia psidii MF-1, a brazilian biotype.</title>
        <authorList>
            <person name="Quecine M.C."/>
            <person name="Pachon D.M.R."/>
            <person name="Bonatelli M.L."/>
            <person name="Correr F.H."/>
            <person name="Franceschini L.M."/>
            <person name="Leite T.F."/>
            <person name="Margarido G.R.A."/>
            <person name="Almeida C.A."/>
            <person name="Ferrarezi J.A."/>
            <person name="Labate C.A."/>
        </authorList>
    </citation>
    <scope>NUCLEOTIDE SEQUENCE</scope>
    <source>
        <strain evidence="2">MF-1</strain>
    </source>
</reference>
<organism evidence="2 3">
    <name type="scientific">Austropuccinia psidii MF-1</name>
    <dbReference type="NCBI Taxonomy" id="1389203"/>
    <lineage>
        <taxon>Eukaryota</taxon>
        <taxon>Fungi</taxon>
        <taxon>Dikarya</taxon>
        <taxon>Basidiomycota</taxon>
        <taxon>Pucciniomycotina</taxon>
        <taxon>Pucciniomycetes</taxon>
        <taxon>Pucciniales</taxon>
        <taxon>Sphaerophragmiaceae</taxon>
        <taxon>Austropuccinia</taxon>
    </lineage>
</organism>
<dbReference type="EMBL" id="AVOT02075626">
    <property type="protein sequence ID" value="MBW0564296.1"/>
    <property type="molecule type" value="Genomic_DNA"/>
</dbReference>
<evidence type="ECO:0000256" key="1">
    <source>
        <dbReference type="SAM" id="MobiDB-lite"/>
    </source>
</evidence>